<comment type="catalytic activity">
    <reaction evidence="9 10">
        <text>a long-chain fatty acyl-CoA + 2 NADPH + 2 H(+) = a long-chain primary fatty alcohol + 2 NADP(+) + CoA</text>
        <dbReference type="Rhea" id="RHEA:52716"/>
        <dbReference type="ChEBI" id="CHEBI:15378"/>
        <dbReference type="ChEBI" id="CHEBI:57287"/>
        <dbReference type="ChEBI" id="CHEBI:57783"/>
        <dbReference type="ChEBI" id="CHEBI:58349"/>
        <dbReference type="ChEBI" id="CHEBI:77396"/>
        <dbReference type="ChEBI" id="CHEBI:83139"/>
        <dbReference type="EC" id="1.2.1.84"/>
    </reaction>
</comment>
<accession>A0A9J6BW01</accession>
<feature type="domain" description="Thioester reductase (TE)" evidence="12">
    <location>
        <begin position="31"/>
        <end position="299"/>
    </location>
</feature>
<reference evidence="13" key="1">
    <citation type="submission" date="2021-03" db="EMBL/GenBank/DDBJ databases">
        <title>Chromosome level genome of the anhydrobiotic midge Polypedilum vanderplanki.</title>
        <authorList>
            <person name="Yoshida Y."/>
            <person name="Kikawada T."/>
            <person name="Gusev O."/>
        </authorList>
    </citation>
    <scope>NUCLEOTIDE SEQUENCE</scope>
    <source>
        <strain evidence="13">NIAS01</strain>
        <tissue evidence="13">Whole body or cell culture</tissue>
    </source>
</reference>
<comment type="similarity">
    <text evidence="2 10">Belongs to the fatty acyl-CoA reductase family.</text>
</comment>
<evidence type="ECO:0000256" key="1">
    <source>
        <dbReference type="ARBA" id="ARBA00004141"/>
    </source>
</evidence>
<evidence type="ECO:0000259" key="11">
    <source>
        <dbReference type="Pfam" id="PF03015"/>
    </source>
</evidence>
<name>A0A9J6BW01_POLVA</name>
<evidence type="ECO:0000256" key="2">
    <source>
        <dbReference type="ARBA" id="ARBA00005928"/>
    </source>
</evidence>
<organism evidence="13 14">
    <name type="scientific">Polypedilum vanderplanki</name>
    <name type="common">Sleeping chironomid midge</name>
    <dbReference type="NCBI Taxonomy" id="319348"/>
    <lineage>
        <taxon>Eukaryota</taxon>
        <taxon>Metazoa</taxon>
        <taxon>Ecdysozoa</taxon>
        <taxon>Arthropoda</taxon>
        <taxon>Hexapoda</taxon>
        <taxon>Insecta</taxon>
        <taxon>Pterygota</taxon>
        <taxon>Neoptera</taxon>
        <taxon>Endopterygota</taxon>
        <taxon>Diptera</taxon>
        <taxon>Nematocera</taxon>
        <taxon>Chironomoidea</taxon>
        <taxon>Chironomidae</taxon>
        <taxon>Chironominae</taxon>
        <taxon>Polypedilum</taxon>
        <taxon>Polypedilum</taxon>
    </lineage>
</organism>
<dbReference type="GO" id="GO:0035336">
    <property type="term" value="P:long-chain fatty-acyl-CoA metabolic process"/>
    <property type="evidence" value="ECO:0007669"/>
    <property type="project" value="TreeGrafter"/>
</dbReference>
<proteinExistence type="inferred from homology"/>
<keyword evidence="3 10" id="KW-0444">Lipid biosynthesis</keyword>
<feature type="transmembrane region" description="Helical" evidence="10">
    <location>
        <begin position="481"/>
        <end position="499"/>
    </location>
</feature>
<dbReference type="PANTHER" id="PTHR11011">
    <property type="entry name" value="MALE STERILITY PROTEIN 2-RELATED"/>
    <property type="match status" value="1"/>
</dbReference>
<keyword evidence="4 10" id="KW-0812">Transmembrane</keyword>
<evidence type="ECO:0000256" key="10">
    <source>
        <dbReference type="RuleBase" id="RU363097"/>
    </source>
</evidence>
<dbReference type="SUPFAM" id="SSF51735">
    <property type="entry name" value="NAD(P)-binding Rossmann-fold domains"/>
    <property type="match status" value="1"/>
</dbReference>
<keyword evidence="14" id="KW-1185">Reference proteome</keyword>
<dbReference type="GO" id="GO:0005777">
    <property type="term" value="C:peroxisome"/>
    <property type="evidence" value="ECO:0007669"/>
    <property type="project" value="TreeGrafter"/>
</dbReference>
<feature type="domain" description="Fatty acyl-CoA reductase C-terminal" evidence="11">
    <location>
        <begin position="372"/>
        <end position="464"/>
    </location>
</feature>
<protein>
    <recommendedName>
        <fullName evidence="10">Fatty acyl-CoA reductase</fullName>
        <ecNumber evidence="10">1.2.1.84</ecNumber>
    </recommendedName>
</protein>
<evidence type="ECO:0000259" key="12">
    <source>
        <dbReference type="Pfam" id="PF07993"/>
    </source>
</evidence>
<evidence type="ECO:0000256" key="6">
    <source>
        <dbReference type="ARBA" id="ARBA00022989"/>
    </source>
</evidence>
<evidence type="ECO:0000256" key="9">
    <source>
        <dbReference type="ARBA" id="ARBA00052530"/>
    </source>
</evidence>
<keyword evidence="7 10" id="KW-0443">Lipid metabolism</keyword>
<evidence type="ECO:0000256" key="7">
    <source>
        <dbReference type="ARBA" id="ARBA00023098"/>
    </source>
</evidence>
<dbReference type="EC" id="1.2.1.84" evidence="10"/>
<dbReference type="InterPro" id="IPR033640">
    <property type="entry name" value="FAR_C"/>
</dbReference>
<dbReference type="Proteomes" id="UP001107558">
    <property type="component" value="Chromosome 3"/>
</dbReference>
<evidence type="ECO:0000256" key="8">
    <source>
        <dbReference type="ARBA" id="ARBA00023136"/>
    </source>
</evidence>
<dbReference type="GO" id="GO:0080019">
    <property type="term" value="F:alcohol-forming very long-chain fatty acyl-CoA reductase activity"/>
    <property type="evidence" value="ECO:0007669"/>
    <property type="project" value="InterPro"/>
</dbReference>
<dbReference type="EMBL" id="JADBJN010000003">
    <property type="protein sequence ID" value="KAG5673693.1"/>
    <property type="molecule type" value="Genomic_DNA"/>
</dbReference>
<evidence type="ECO:0000313" key="13">
    <source>
        <dbReference type="EMBL" id="KAG5673693.1"/>
    </source>
</evidence>
<evidence type="ECO:0000256" key="3">
    <source>
        <dbReference type="ARBA" id="ARBA00022516"/>
    </source>
</evidence>
<dbReference type="GO" id="GO:0016020">
    <property type="term" value="C:membrane"/>
    <property type="evidence" value="ECO:0007669"/>
    <property type="project" value="UniProtKB-SubCell"/>
</dbReference>
<comment type="function">
    <text evidence="10">Catalyzes the reduction of fatty acyl-CoA to fatty alcohols.</text>
</comment>
<gene>
    <name evidence="13" type="ORF">PVAND_003716</name>
</gene>
<feature type="transmembrane region" description="Helical" evidence="10">
    <location>
        <begin position="364"/>
        <end position="388"/>
    </location>
</feature>
<dbReference type="InterPro" id="IPR036291">
    <property type="entry name" value="NAD(P)-bd_dom_sf"/>
</dbReference>
<evidence type="ECO:0000256" key="5">
    <source>
        <dbReference type="ARBA" id="ARBA00022857"/>
    </source>
</evidence>
<dbReference type="Pfam" id="PF03015">
    <property type="entry name" value="Sterile"/>
    <property type="match status" value="1"/>
</dbReference>
<comment type="caution">
    <text evidence="13">The sequence shown here is derived from an EMBL/GenBank/DDBJ whole genome shotgun (WGS) entry which is preliminary data.</text>
</comment>
<dbReference type="AlphaFoldDB" id="A0A9J6BW01"/>
<comment type="subcellular location">
    <subcellularLocation>
        <location evidence="1">Membrane</location>
        <topology evidence="1">Multi-pass membrane protein</topology>
    </subcellularLocation>
</comment>
<keyword evidence="5 10" id="KW-0521">NADP</keyword>
<dbReference type="CDD" id="cd09071">
    <property type="entry name" value="FAR_C"/>
    <property type="match status" value="1"/>
</dbReference>
<dbReference type="OrthoDB" id="429813at2759"/>
<dbReference type="FunFam" id="3.40.50.720:FF:000143">
    <property type="entry name" value="Fatty acyl-CoA reductase"/>
    <property type="match status" value="1"/>
</dbReference>
<evidence type="ECO:0000256" key="4">
    <source>
        <dbReference type="ARBA" id="ARBA00022692"/>
    </source>
</evidence>
<dbReference type="InterPro" id="IPR026055">
    <property type="entry name" value="FAR"/>
</dbReference>
<dbReference type="CDD" id="cd05236">
    <property type="entry name" value="FAR-N_SDR_e"/>
    <property type="match status" value="1"/>
</dbReference>
<dbReference type="PANTHER" id="PTHR11011:SF60">
    <property type="entry name" value="FATTY ACYL-COA REDUCTASE-RELATED"/>
    <property type="match status" value="1"/>
</dbReference>
<evidence type="ECO:0000313" key="14">
    <source>
        <dbReference type="Proteomes" id="UP001107558"/>
    </source>
</evidence>
<sequence>MAPLQETIEEYNELQQSSPIQQFYKNKNIFITGATGFLGKVLIEKLLRACDVERIFILIRSKKNDDINTRMEKIFEDQLFDQVRKNNPTYRQKIYPINGDCILPGLGISLSDRALLIKHCNIVFHGAATVRFDEKLKLALAINVCGTREIMNLAKEMENLQAFLHISTAYANCPHPEIEEKFYSTPISGENGTYLAEMLDEETLEKMTPALLRDWPNTYTYTKSLAEDYVRAHSKNLPVAVFRPAIVIPTFREPLRGWIDNMYGPTGIVIGVAAGLLRVLHINKENRAELVPVDMSVNSLIACAYDVGINNHYDEPPIYNYVTSKKNSISWQDYCDYSILNGVTAPLSKMAWYFTFTMVSSKNLAILLTFLYHTLPAAIIDGVLVLCGKTPKLLDTYRKIHKLCNVLSYFTNRVWSFKNHNVENLWRKLDIKDKELFFFDMNDIEWPMFFVESIYGIRTYLMKEDPKTIPEACKRLKKMRIIHYVTVYVIRFGVLYFLYKILKSILF</sequence>
<dbReference type="Pfam" id="PF07993">
    <property type="entry name" value="NAD_binding_4"/>
    <property type="match status" value="1"/>
</dbReference>
<keyword evidence="10" id="KW-0560">Oxidoreductase</keyword>
<keyword evidence="6 10" id="KW-1133">Transmembrane helix</keyword>
<keyword evidence="8 10" id="KW-0472">Membrane</keyword>
<dbReference type="Gene3D" id="3.40.50.720">
    <property type="entry name" value="NAD(P)-binding Rossmann-like Domain"/>
    <property type="match status" value="1"/>
</dbReference>
<dbReference type="InterPro" id="IPR013120">
    <property type="entry name" value="FAR_NAD-bd"/>
</dbReference>
<dbReference type="GO" id="GO:0102965">
    <property type="term" value="F:alcohol-forming long-chain fatty acyl-CoA reductase activity"/>
    <property type="evidence" value="ECO:0007669"/>
    <property type="project" value="UniProtKB-EC"/>
</dbReference>